<name>A0A2P4UEF8_9ACTN</name>
<evidence type="ECO:0000313" key="2">
    <source>
        <dbReference type="EMBL" id="POM23443.1"/>
    </source>
</evidence>
<gene>
    <name evidence="2" type="ORF">BTM25_45960</name>
</gene>
<dbReference type="Proteomes" id="UP000242367">
    <property type="component" value="Unassembled WGS sequence"/>
</dbReference>
<evidence type="ECO:0000313" key="3">
    <source>
        <dbReference type="Proteomes" id="UP000242367"/>
    </source>
</evidence>
<comment type="caution">
    <text evidence="2">The sequence shown here is derived from an EMBL/GenBank/DDBJ whole genome shotgun (WGS) entry which is preliminary data.</text>
</comment>
<dbReference type="InterPro" id="IPR019692">
    <property type="entry name" value="CFP-6_PH"/>
</dbReference>
<feature type="domain" description="Low molecular weight protein antigen 6 PH" evidence="1">
    <location>
        <begin position="65"/>
        <end position="140"/>
    </location>
</feature>
<evidence type="ECO:0000259" key="1">
    <source>
        <dbReference type="Pfam" id="PF10756"/>
    </source>
</evidence>
<dbReference type="AlphaFoldDB" id="A0A2P4UEF8"/>
<reference evidence="2 3" key="1">
    <citation type="journal article" date="2017" name="Chemistry">
        <title>Isolation, Biosynthesis and Chemical Modifications of Rubterolones A-F: Rare Tropolone Alkaloids from Actinomadura sp. 5-2.</title>
        <authorList>
            <person name="Guo H."/>
            <person name="Benndorf R."/>
            <person name="Leichnitz D."/>
            <person name="Klassen J.L."/>
            <person name="Vollmers J."/>
            <person name="Gorls H."/>
            <person name="Steinacker M."/>
            <person name="Weigel C."/>
            <person name="Dahse H.M."/>
            <person name="Kaster A.K."/>
            <person name="de Beer Z.W."/>
            <person name="Poulsen M."/>
            <person name="Beemelmanns C."/>
        </authorList>
    </citation>
    <scope>NUCLEOTIDE SEQUENCE [LARGE SCALE GENOMIC DNA]</scope>
    <source>
        <strain evidence="2 3">5-2</strain>
    </source>
</reference>
<dbReference type="EMBL" id="MTBP01000003">
    <property type="protein sequence ID" value="POM23443.1"/>
    <property type="molecule type" value="Genomic_DNA"/>
</dbReference>
<sequence>MAGVIEGDAAVWRVPPAHTVLKFAGAAAVALVAVFAHDTAGSLLAGVAAAGLAALALRDVLAPERLRADAAGVTVVAGFAGRRRVAWPEITGIEVDERRRALVRSRLLEIRTEDDLHLLSAYDLGADVADVAGELDRLRAAAQPGSASSADG</sequence>
<protein>
    <recommendedName>
        <fullName evidence="1">Low molecular weight protein antigen 6 PH domain-containing protein</fullName>
    </recommendedName>
</protein>
<dbReference type="Pfam" id="PF10756">
    <property type="entry name" value="bPH_6"/>
    <property type="match status" value="1"/>
</dbReference>
<organism evidence="2 3">
    <name type="scientific">Actinomadura rubteroloni</name>
    <dbReference type="NCBI Taxonomy" id="1926885"/>
    <lineage>
        <taxon>Bacteria</taxon>
        <taxon>Bacillati</taxon>
        <taxon>Actinomycetota</taxon>
        <taxon>Actinomycetes</taxon>
        <taxon>Streptosporangiales</taxon>
        <taxon>Thermomonosporaceae</taxon>
        <taxon>Actinomadura</taxon>
    </lineage>
</organism>
<proteinExistence type="predicted"/>
<keyword evidence="3" id="KW-1185">Reference proteome</keyword>
<accession>A0A2P4UEF8</accession>